<dbReference type="OrthoDB" id="550454at2759"/>
<gene>
    <name evidence="4" type="ORF">VOLCADRAFT_91222</name>
</gene>
<dbReference type="SMART" id="SM00322">
    <property type="entry name" value="KH"/>
    <property type="match status" value="1"/>
</dbReference>
<keyword evidence="5" id="KW-1185">Reference proteome</keyword>
<dbReference type="AlphaFoldDB" id="D8TWI0"/>
<accession>D8TWI0</accession>
<dbReference type="STRING" id="3068.D8TWI0"/>
<feature type="compositionally biased region" description="Gly residues" evidence="2">
    <location>
        <begin position="427"/>
        <end position="437"/>
    </location>
</feature>
<dbReference type="eggNOG" id="ENOG502S72G">
    <property type="taxonomic scope" value="Eukaryota"/>
</dbReference>
<dbReference type="GO" id="GO:0003723">
    <property type="term" value="F:RNA binding"/>
    <property type="evidence" value="ECO:0007669"/>
    <property type="project" value="UniProtKB-UniRule"/>
</dbReference>
<dbReference type="InterPro" id="IPR004087">
    <property type="entry name" value="KH_dom"/>
</dbReference>
<dbReference type="KEGG" id="vcn:VOLCADRAFT_91222"/>
<keyword evidence="1" id="KW-0694">RNA-binding</keyword>
<evidence type="ECO:0000256" key="1">
    <source>
        <dbReference type="PROSITE-ProRule" id="PRU00117"/>
    </source>
</evidence>
<feature type="domain" description="K Homology" evidence="3">
    <location>
        <begin position="292"/>
        <end position="380"/>
    </location>
</feature>
<feature type="region of interest" description="Disordered" evidence="2">
    <location>
        <begin position="425"/>
        <end position="455"/>
    </location>
</feature>
<evidence type="ECO:0000313" key="5">
    <source>
        <dbReference type="Proteomes" id="UP000001058"/>
    </source>
</evidence>
<feature type="compositionally biased region" description="Gly residues" evidence="2">
    <location>
        <begin position="241"/>
        <end position="253"/>
    </location>
</feature>
<evidence type="ECO:0000256" key="2">
    <source>
        <dbReference type="SAM" id="MobiDB-lite"/>
    </source>
</evidence>
<feature type="compositionally biased region" description="Low complexity" evidence="2">
    <location>
        <begin position="66"/>
        <end position="93"/>
    </location>
</feature>
<dbReference type="PROSITE" id="PS50084">
    <property type="entry name" value="KH_TYPE_1"/>
    <property type="match status" value="1"/>
</dbReference>
<protein>
    <recommendedName>
        <fullName evidence="3">K Homology domain-containing protein</fullName>
    </recommendedName>
</protein>
<reference evidence="4 5" key="1">
    <citation type="journal article" date="2010" name="Science">
        <title>Genomic analysis of organismal complexity in the multicellular green alga Volvox carteri.</title>
        <authorList>
            <person name="Prochnik S.E."/>
            <person name="Umen J."/>
            <person name="Nedelcu A.M."/>
            <person name="Hallmann A."/>
            <person name="Miller S.M."/>
            <person name="Nishii I."/>
            <person name="Ferris P."/>
            <person name="Kuo A."/>
            <person name="Mitros T."/>
            <person name="Fritz-Laylin L.K."/>
            <person name="Hellsten U."/>
            <person name="Chapman J."/>
            <person name="Simakov O."/>
            <person name="Rensing S.A."/>
            <person name="Terry A."/>
            <person name="Pangilinan J."/>
            <person name="Kapitonov V."/>
            <person name="Jurka J."/>
            <person name="Salamov A."/>
            <person name="Shapiro H."/>
            <person name="Schmutz J."/>
            <person name="Grimwood J."/>
            <person name="Lindquist E."/>
            <person name="Lucas S."/>
            <person name="Grigoriev I.V."/>
            <person name="Schmitt R."/>
            <person name="Kirk D."/>
            <person name="Rokhsar D.S."/>
        </authorList>
    </citation>
    <scope>NUCLEOTIDE SEQUENCE [LARGE SCALE GENOMIC DNA]</scope>
    <source>
        <strain evidence="5">f. Nagariensis / Eve</strain>
    </source>
</reference>
<name>D8TWI0_VOLCA</name>
<dbReference type="InterPro" id="IPR036612">
    <property type="entry name" value="KH_dom_type_1_sf"/>
</dbReference>
<feature type="region of interest" description="Disordered" evidence="2">
    <location>
        <begin position="240"/>
        <end position="287"/>
    </location>
</feature>
<dbReference type="InParanoid" id="D8TWI0"/>
<feature type="non-terminal residue" evidence="4">
    <location>
        <position position="1"/>
    </location>
</feature>
<proteinExistence type="predicted"/>
<dbReference type="InterPro" id="IPR004088">
    <property type="entry name" value="KH_dom_type_1"/>
</dbReference>
<organism evidence="5">
    <name type="scientific">Volvox carteri f. nagariensis</name>
    <dbReference type="NCBI Taxonomy" id="3068"/>
    <lineage>
        <taxon>Eukaryota</taxon>
        <taxon>Viridiplantae</taxon>
        <taxon>Chlorophyta</taxon>
        <taxon>core chlorophytes</taxon>
        <taxon>Chlorophyceae</taxon>
        <taxon>CS clade</taxon>
        <taxon>Chlamydomonadales</taxon>
        <taxon>Volvocaceae</taxon>
        <taxon>Volvox</taxon>
    </lineage>
</organism>
<dbReference type="SUPFAM" id="SSF54791">
    <property type="entry name" value="Eukaryotic type KH-domain (KH-domain type I)"/>
    <property type="match status" value="1"/>
</dbReference>
<dbReference type="EMBL" id="GL378341">
    <property type="protein sequence ID" value="EFJ48158.1"/>
    <property type="molecule type" value="Genomic_DNA"/>
</dbReference>
<dbReference type="Pfam" id="PF00013">
    <property type="entry name" value="KH_1"/>
    <property type="match status" value="1"/>
</dbReference>
<dbReference type="Gene3D" id="3.30.1370.10">
    <property type="entry name" value="K Homology domain, type 1"/>
    <property type="match status" value="1"/>
</dbReference>
<dbReference type="Proteomes" id="UP000001058">
    <property type="component" value="Unassembled WGS sequence"/>
</dbReference>
<dbReference type="GeneID" id="9618266"/>
<sequence>RVSEAMSAPPPPSFGQQSGAAQGIPPGTQAGRSRPESPTLDVNAPAFLPSTAAAAAAAAHAAAAAARLSGASANQQQHQLQQQQQQNAAAAVQYSINQSQSGNHHALHAGAGGSGGGVYDPTAPQSHSAPSSVEPRPPRPPSINVNRDTHDGYSYGNEHGPGGLPSHRERRHSAASYTQGGGGGGGGGSSGGGAPASEPGTDAGGDANPSSLTHMVDFINHHKLAGNRPVYALAAAAADAHGGGGRGLHGRGGNAHHHPHERDPKWVQPSGPRRPGEGVENEEQGIVSAEKTPQGMILRITLLAAGFVIGPSGSSVREIMRVTGADIKSWTENRTAQQLLAATPGGGGGGGSRRPCRMVVVDGEEAQVLQAVNVIVAAVDRYKDLCEGRYQGQAVARQQRVLGVDFCYQPPPRSVVPCAAALKGQQERGGGGHGGGNARTSRDDYSYSPPGGGGSGVSGGGAGGYGSLGSYHPSAGYIPMAPESYGATPYIMAPAMPPSPGRGGHLDHLAFAPYGIPRGEKVKSQ</sequence>
<dbReference type="RefSeq" id="XP_002950843.1">
    <property type="nucleotide sequence ID" value="XM_002950797.1"/>
</dbReference>
<feature type="region of interest" description="Disordered" evidence="2">
    <location>
        <begin position="1"/>
        <end position="44"/>
    </location>
</feature>
<feature type="compositionally biased region" description="Gly residues" evidence="2">
    <location>
        <begin position="179"/>
        <end position="194"/>
    </location>
</feature>
<evidence type="ECO:0000259" key="3">
    <source>
        <dbReference type="SMART" id="SM00322"/>
    </source>
</evidence>
<evidence type="ECO:0000313" key="4">
    <source>
        <dbReference type="EMBL" id="EFJ48158.1"/>
    </source>
</evidence>
<feature type="region of interest" description="Disordered" evidence="2">
    <location>
        <begin position="66"/>
        <end position="209"/>
    </location>
</feature>